<dbReference type="WBParaSite" id="ACOC_0000127101-mRNA-1">
    <property type="protein sequence ID" value="ACOC_0000127101-mRNA-1"/>
    <property type="gene ID" value="ACOC_0000127101"/>
</dbReference>
<dbReference type="EMBL" id="UYYA01000178">
    <property type="protein sequence ID" value="VDM52857.1"/>
    <property type="molecule type" value="Genomic_DNA"/>
</dbReference>
<protein>
    <submittedName>
        <fullName evidence="3">Secreted protein</fullName>
    </submittedName>
</protein>
<dbReference type="Proteomes" id="UP000267027">
    <property type="component" value="Unassembled WGS sequence"/>
</dbReference>
<proteinExistence type="predicted"/>
<accession>A0A0R3PBZ5</accession>
<keyword evidence="2" id="KW-1185">Reference proteome</keyword>
<evidence type="ECO:0000313" key="2">
    <source>
        <dbReference type="Proteomes" id="UP000267027"/>
    </source>
</evidence>
<gene>
    <name evidence="1" type="ORF">ACOC_LOCUS1272</name>
</gene>
<reference evidence="3" key="1">
    <citation type="submission" date="2017-02" db="UniProtKB">
        <authorList>
            <consortium name="WormBaseParasite"/>
        </authorList>
    </citation>
    <scope>IDENTIFICATION</scope>
</reference>
<organism evidence="3">
    <name type="scientific">Angiostrongylus costaricensis</name>
    <name type="common">Nematode worm</name>
    <dbReference type="NCBI Taxonomy" id="334426"/>
    <lineage>
        <taxon>Eukaryota</taxon>
        <taxon>Metazoa</taxon>
        <taxon>Ecdysozoa</taxon>
        <taxon>Nematoda</taxon>
        <taxon>Chromadorea</taxon>
        <taxon>Rhabditida</taxon>
        <taxon>Rhabditina</taxon>
        <taxon>Rhabditomorpha</taxon>
        <taxon>Strongyloidea</taxon>
        <taxon>Metastrongylidae</taxon>
        <taxon>Angiostrongylus</taxon>
    </lineage>
</organism>
<dbReference type="AlphaFoldDB" id="A0A0R3PBZ5"/>
<evidence type="ECO:0000313" key="1">
    <source>
        <dbReference type="EMBL" id="VDM52857.1"/>
    </source>
</evidence>
<sequence>MAWLGVNLISTVGVREHQTVDPGVSASSIGEMTAFRTVSNRSLFYTLLIHLLIVHEADFSYPVAEVALHSNCQVCVGSAMDEGFCDCSENDYKYEIDLIKEEVKWFTVI</sequence>
<reference evidence="1 2" key="2">
    <citation type="submission" date="2018-11" db="EMBL/GenBank/DDBJ databases">
        <authorList>
            <consortium name="Pathogen Informatics"/>
        </authorList>
    </citation>
    <scope>NUCLEOTIDE SEQUENCE [LARGE SCALE GENOMIC DNA]</scope>
    <source>
        <strain evidence="1 2">Costa Rica</strain>
    </source>
</reference>
<evidence type="ECO:0000313" key="3">
    <source>
        <dbReference type="WBParaSite" id="ACOC_0000127101-mRNA-1"/>
    </source>
</evidence>
<name>A0A0R3PBZ5_ANGCS</name>